<dbReference type="EMBL" id="FOQA01000001">
    <property type="protein sequence ID" value="SFH49994.1"/>
    <property type="molecule type" value="Genomic_DNA"/>
</dbReference>
<protein>
    <recommendedName>
        <fullName evidence="4">Flagellar protein FliO/FliZ</fullName>
    </recommendedName>
</protein>
<dbReference type="STRING" id="69895.SAMN05192551_101247"/>
<accession>A0A1I3AIT4</accession>
<evidence type="ECO:0000313" key="2">
    <source>
        <dbReference type="EMBL" id="SFH49994.1"/>
    </source>
</evidence>
<reference evidence="3" key="1">
    <citation type="submission" date="2016-10" db="EMBL/GenBank/DDBJ databases">
        <authorList>
            <person name="Varghese N."/>
            <person name="Submissions S."/>
        </authorList>
    </citation>
    <scope>NUCLEOTIDE SEQUENCE [LARGE SCALE GENOMIC DNA]</scope>
    <source>
        <strain evidence="3">Z-7934</strain>
    </source>
</reference>
<feature type="transmembrane region" description="Helical" evidence="1">
    <location>
        <begin position="6"/>
        <end position="31"/>
    </location>
</feature>
<dbReference type="Proteomes" id="UP000199287">
    <property type="component" value="Unassembled WGS sequence"/>
</dbReference>
<evidence type="ECO:0008006" key="4">
    <source>
        <dbReference type="Google" id="ProtNLM"/>
    </source>
</evidence>
<keyword evidence="1" id="KW-1133">Transmembrane helix</keyword>
<name>A0A1I3AIT4_9FIRM</name>
<evidence type="ECO:0000256" key="1">
    <source>
        <dbReference type="SAM" id="Phobius"/>
    </source>
</evidence>
<dbReference type="AlphaFoldDB" id="A0A1I3AIT4"/>
<organism evidence="2 3">
    <name type="scientific">Tindallia magadiensis</name>
    <dbReference type="NCBI Taxonomy" id="69895"/>
    <lineage>
        <taxon>Bacteria</taxon>
        <taxon>Bacillati</taxon>
        <taxon>Bacillota</taxon>
        <taxon>Clostridia</taxon>
        <taxon>Peptostreptococcales</taxon>
        <taxon>Tindalliaceae</taxon>
        <taxon>Tindallia</taxon>
    </lineage>
</organism>
<sequence>MGYDYFISMFLYLIMTTGVIFVAYCTTIWIAKKTKRLTKNRHSGVLEKVVVTGSISIYTIKNGLMVYIIASNGKSIEQLDKMTFKEWVDTKDNVAEYVENEEYDKSDKISWSAFAQNWRNYKTKRKEKN</sequence>
<evidence type="ECO:0000313" key="3">
    <source>
        <dbReference type="Proteomes" id="UP000199287"/>
    </source>
</evidence>
<keyword evidence="3" id="KW-1185">Reference proteome</keyword>
<dbReference type="OrthoDB" id="1957692at2"/>
<dbReference type="RefSeq" id="WP_093368792.1">
    <property type="nucleotide sequence ID" value="NZ_FOQA01000001.1"/>
</dbReference>
<gene>
    <name evidence="2" type="ORF">SAMN05192551_101247</name>
</gene>
<keyword evidence="1" id="KW-0812">Transmembrane</keyword>
<proteinExistence type="predicted"/>
<keyword evidence="1" id="KW-0472">Membrane</keyword>